<dbReference type="PATRIC" id="fig|1454006.5.peg.1178"/>
<evidence type="ECO:0000256" key="1">
    <source>
        <dbReference type="ARBA" id="ARBA00005525"/>
    </source>
</evidence>
<feature type="binding site" evidence="6">
    <location>
        <position position="31"/>
    </location>
    <ligand>
        <name>NADP(+)</name>
        <dbReference type="ChEBI" id="CHEBI:58349"/>
    </ligand>
</feature>
<feature type="domain" description="Pyrroline-5-carboxylate reductase dimerisation" evidence="8">
    <location>
        <begin position="157"/>
        <end position="260"/>
    </location>
</feature>
<keyword evidence="10" id="KW-1185">Reference proteome</keyword>
<name>A0A0C5W802_9FLAO</name>
<keyword evidence="3 4" id="KW-0560">Oxidoreductase</keyword>
<dbReference type="EMBL" id="CP007202">
    <property type="protein sequence ID" value="AJR03268.1"/>
    <property type="molecule type" value="Genomic_DNA"/>
</dbReference>
<dbReference type="EC" id="1.5.1.2" evidence="4 5"/>
<accession>A0A0C5W802</accession>
<dbReference type="PIRSF" id="PIRSF000193">
    <property type="entry name" value="Pyrrol-5-carb_rd"/>
    <property type="match status" value="1"/>
</dbReference>
<evidence type="ECO:0000259" key="7">
    <source>
        <dbReference type="Pfam" id="PF03807"/>
    </source>
</evidence>
<dbReference type="Proteomes" id="UP000032229">
    <property type="component" value="Chromosome"/>
</dbReference>
<dbReference type="STRING" id="1454006.AW14_06005"/>
<protein>
    <recommendedName>
        <fullName evidence="4 5">Pyrroline-5-carboxylate reductase</fullName>
        <shortName evidence="4">P5C reductase</shortName>
        <shortName evidence="4">P5CR</shortName>
        <ecNumber evidence="4 5">1.5.1.2</ecNumber>
    </recommendedName>
    <alternativeName>
        <fullName evidence="4">PCA reductase</fullName>
    </alternativeName>
</protein>
<keyword evidence="4" id="KW-0028">Amino-acid biosynthesis</keyword>
<dbReference type="GO" id="GO:0055129">
    <property type="term" value="P:L-proline biosynthetic process"/>
    <property type="evidence" value="ECO:0007669"/>
    <property type="project" value="UniProtKB-UniRule"/>
</dbReference>
<gene>
    <name evidence="4" type="primary">proC</name>
    <name evidence="9" type="ORF">AW14_06005</name>
</gene>
<dbReference type="Pfam" id="PF03807">
    <property type="entry name" value="F420_oxidored"/>
    <property type="match status" value="1"/>
</dbReference>
<evidence type="ECO:0000256" key="3">
    <source>
        <dbReference type="ARBA" id="ARBA00023002"/>
    </source>
</evidence>
<dbReference type="GO" id="GO:0005737">
    <property type="term" value="C:cytoplasm"/>
    <property type="evidence" value="ECO:0007669"/>
    <property type="project" value="UniProtKB-SubCell"/>
</dbReference>
<comment type="similarity">
    <text evidence="1 4">Belongs to the pyrroline-5-carboxylate reductase family.</text>
</comment>
<proteinExistence type="inferred from homology"/>
<feature type="domain" description="Pyrroline-5-carboxylate reductase catalytic N-terminal" evidence="7">
    <location>
        <begin position="2"/>
        <end position="95"/>
    </location>
</feature>
<dbReference type="OrthoDB" id="9805754at2"/>
<dbReference type="NCBIfam" id="TIGR00112">
    <property type="entry name" value="proC"/>
    <property type="match status" value="1"/>
</dbReference>
<comment type="pathway">
    <text evidence="4">Amino-acid biosynthesis; L-proline biosynthesis; L-proline from L-glutamate 5-semialdehyde: step 1/1.</text>
</comment>
<evidence type="ECO:0000256" key="6">
    <source>
        <dbReference type="PIRSR" id="PIRSR000193-1"/>
    </source>
</evidence>
<evidence type="ECO:0000256" key="4">
    <source>
        <dbReference type="HAMAP-Rule" id="MF_01925"/>
    </source>
</evidence>
<dbReference type="InterPro" id="IPR008927">
    <property type="entry name" value="6-PGluconate_DH-like_C_sf"/>
</dbReference>
<dbReference type="KEGG" id="sze:AW14_06005"/>
<dbReference type="HAMAP" id="MF_01925">
    <property type="entry name" value="P5C_reductase"/>
    <property type="match status" value="1"/>
</dbReference>
<evidence type="ECO:0000256" key="2">
    <source>
        <dbReference type="ARBA" id="ARBA00022857"/>
    </source>
</evidence>
<dbReference type="PANTHER" id="PTHR11645">
    <property type="entry name" value="PYRROLINE-5-CARBOXYLATE REDUCTASE"/>
    <property type="match status" value="1"/>
</dbReference>
<evidence type="ECO:0000313" key="10">
    <source>
        <dbReference type="Proteomes" id="UP000032229"/>
    </source>
</evidence>
<feature type="binding site" evidence="6">
    <location>
        <begin position="66"/>
        <end position="69"/>
    </location>
    <ligand>
        <name>NADP(+)</name>
        <dbReference type="ChEBI" id="CHEBI:58349"/>
    </ligand>
</feature>
<keyword evidence="4" id="KW-0641">Proline biosynthesis</keyword>
<dbReference type="SUPFAM" id="SSF51735">
    <property type="entry name" value="NAD(P)-binding Rossmann-fold domains"/>
    <property type="match status" value="1"/>
</dbReference>
<sequence length="264" mass="28019">MKIAIIGTGNLGSSIAKGLIKNNTFTALFLSDKNTANVDAYNSLVNVTVTNDNLAAVQAADMVIFALQPKHIDKVLESVASIITEDQIIISVAAGVEIPRIEAIIGKDKNIIRVMPNTAISIGKSMTCIAPNEKAQDKVGLAQDVFNQLGTSLVIPEELIQAATVICASGIAFWMRLVRATTQGAIQLGFEAHEAHELATQTCFGAASLLIESGKHPEQEIDRVTTPSGCTIEGLNAMEHNGLSSALIQGIVASFEKINQIKKN</sequence>
<dbReference type="Gene3D" id="3.40.50.720">
    <property type="entry name" value="NAD(P)-binding Rossmann-like Domain"/>
    <property type="match status" value="1"/>
</dbReference>
<organism evidence="9 10">
    <name type="scientific">Siansivirga zeaxanthinifaciens CC-SAMT-1</name>
    <dbReference type="NCBI Taxonomy" id="1454006"/>
    <lineage>
        <taxon>Bacteria</taxon>
        <taxon>Pseudomonadati</taxon>
        <taxon>Bacteroidota</taxon>
        <taxon>Flavobacteriia</taxon>
        <taxon>Flavobacteriales</taxon>
        <taxon>Flavobacteriaceae</taxon>
        <taxon>Siansivirga</taxon>
    </lineage>
</organism>
<keyword evidence="4" id="KW-0963">Cytoplasm</keyword>
<evidence type="ECO:0000256" key="5">
    <source>
        <dbReference type="NCBIfam" id="TIGR00112"/>
    </source>
</evidence>
<dbReference type="InterPro" id="IPR028939">
    <property type="entry name" value="P5C_Rdtase_cat_N"/>
</dbReference>
<comment type="catalytic activity">
    <reaction evidence="4">
        <text>L-proline + NADP(+) = (S)-1-pyrroline-5-carboxylate + NADPH + 2 H(+)</text>
        <dbReference type="Rhea" id="RHEA:14109"/>
        <dbReference type="ChEBI" id="CHEBI:15378"/>
        <dbReference type="ChEBI" id="CHEBI:17388"/>
        <dbReference type="ChEBI" id="CHEBI:57783"/>
        <dbReference type="ChEBI" id="CHEBI:58349"/>
        <dbReference type="ChEBI" id="CHEBI:60039"/>
        <dbReference type="EC" id="1.5.1.2"/>
    </reaction>
</comment>
<dbReference type="InterPro" id="IPR029036">
    <property type="entry name" value="P5CR_dimer"/>
</dbReference>
<comment type="catalytic activity">
    <reaction evidence="4">
        <text>L-proline + NAD(+) = (S)-1-pyrroline-5-carboxylate + NADH + 2 H(+)</text>
        <dbReference type="Rhea" id="RHEA:14105"/>
        <dbReference type="ChEBI" id="CHEBI:15378"/>
        <dbReference type="ChEBI" id="CHEBI:17388"/>
        <dbReference type="ChEBI" id="CHEBI:57540"/>
        <dbReference type="ChEBI" id="CHEBI:57945"/>
        <dbReference type="ChEBI" id="CHEBI:60039"/>
        <dbReference type="EC" id="1.5.1.2"/>
    </reaction>
</comment>
<evidence type="ECO:0000259" key="8">
    <source>
        <dbReference type="Pfam" id="PF14748"/>
    </source>
</evidence>
<dbReference type="SUPFAM" id="SSF48179">
    <property type="entry name" value="6-phosphogluconate dehydrogenase C-terminal domain-like"/>
    <property type="match status" value="1"/>
</dbReference>
<dbReference type="Gene3D" id="1.10.3730.10">
    <property type="entry name" value="ProC C-terminal domain-like"/>
    <property type="match status" value="1"/>
</dbReference>
<dbReference type="FunFam" id="1.10.3730.10:FF:000001">
    <property type="entry name" value="Pyrroline-5-carboxylate reductase"/>
    <property type="match status" value="1"/>
</dbReference>
<evidence type="ECO:0000313" key="9">
    <source>
        <dbReference type="EMBL" id="AJR03268.1"/>
    </source>
</evidence>
<feature type="binding site" evidence="6">
    <location>
        <position position="53"/>
    </location>
    <ligand>
        <name>NADPH</name>
        <dbReference type="ChEBI" id="CHEBI:57783"/>
    </ligand>
</feature>
<comment type="subcellular location">
    <subcellularLocation>
        <location evidence="4">Cytoplasm</location>
    </subcellularLocation>
</comment>
<dbReference type="UniPathway" id="UPA00098">
    <property type="reaction ID" value="UER00361"/>
</dbReference>
<dbReference type="GO" id="GO:0004735">
    <property type="term" value="F:pyrroline-5-carboxylate reductase activity"/>
    <property type="evidence" value="ECO:0007669"/>
    <property type="project" value="UniProtKB-UniRule"/>
</dbReference>
<keyword evidence="2 4" id="KW-0521">NADP</keyword>
<dbReference type="PANTHER" id="PTHR11645:SF0">
    <property type="entry name" value="PYRROLINE-5-CARBOXYLATE REDUCTASE 3"/>
    <property type="match status" value="1"/>
</dbReference>
<comment type="function">
    <text evidence="4">Catalyzes the reduction of 1-pyrroline-5-carboxylate (PCA) to L-proline.</text>
</comment>
<dbReference type="RefSeq" id="WP_044637964.1">
    <property type="nucleotide sequence ID" value="NZ_CP007202.1"/>
</dbReference>
<dbReference type="AlphaFoldDB" id="A0A0C5W802"/>
<reference evidence="9 10" key="1">
    <citation type="submission" date="2014-02" db="EMBL/GenBank/DDBJ databases">
        <authorList>
            <person name="Young C.-C."/>
            <person name="Hameed A."/>
            <person name="Huang H.-C."/>
            <person name="Shahina M."/>
        </authorList>
    </citation>
    <scope>NUCLEOTIDE SEQUENCE [LARGE SCALE GENOMIC DNA]</scope>
    <source>
        <strain evidence="9 10">CC-SAMT-1</strain>
    </source>
</reference>
<dbReference type="HOGENOM" id="CLU_042344_1_2_10"/>
<dbReference type="InterPro" id="IPR036291">
    <property type="entry name" value="NAD(P)-bd_dom_sf"/>
</dbReference>
<feature type="binding site" evidence="6">
    <location>
        <begin position="6"/>
        <end position="11"/>
    </location>
    <ligand>
        <name>NADP(+)</name>
        <dbReference type="ChEBI" id="CHEBI:58349"/>
    </ligand>
</feature>
<dbReference type="InterPro" id="IPR000304">
    <property type="entry name" value="Pyrroline-COOH_reductase"/>
</dbReference>
<dbReference type="Pfam" id="PF14748">
    <property type="entry name" value="P5CR_dimer"/>
    <property type="match status" value="1"/>
</dbReference>